<comment type="caution">
    <text evidence="1">The sequence shown here is derived from an EMBL/GenBank/DDBJ whole genome shotgun (WGS) entry which is preliminary data.</text>
</comment>
<protein>
    <submittedName>
        <fullName evidence="1">Uncharacterized protein</fullName>
    </submittedName>
</protein>
<gene>
    <name evidence="1" type="ORF">LCGC14_0267760</name>
</gene>
<organism evidence="1">
    <name type="scientific">marine sediment metagenome</name>
    <dbReference type="NCBI Taxonomy" id="412755"/>
    <lineage>
        <taxon>unclassified sequences</taxon>
        <taxon>metagenomes</taxon>
        <taxon>ecological metagenomes</taxon>
    </lineage>
</organism>
<accession>A0A0F9U043</accession>
<reference evidence="1" key="1">
    <citation type="journal article" date="2015" name="Nature">
        <title>Complex archaea that bridge the gap between prokaryotes and eukaryotes.</title>
        <authorList>
            <person name="Spang A."/>
            <person name="Saw J.H."/>
            <person name="Jorgensen S.L."/>
            <person name="Zaremba-Niedzwiedzka K."/>
            <person name="Martijn J."/>
            <person name="Lind A.E."/>
            <person name="van Eijk R."/>
            <person name="Schleper C."/>
            <person name="Guy L."/>
            <person name="Ettema T.J."/>
        </authorList>
    </citation>
    <scope>NUCLEOTIDE SEQUENCE</scope>
</reference>
<proteinExistence type="predicted"/>
<dbReference type="EMBL" id="LAZR01000146">
    <property type="protein sequence ID" value="KKN86600.1"/>
    <property type="molecule type" value="Genomic_DNA"/>
</dbReference>
<name>A0A0F9U043_9ZZZZ</name>
<dbReference type="AlphaFoldDB" id="A0A0F9U043"/>
<sequence length="83" mass="9607">MKYQCYDCWKEFPAPITRIIGYDGIQLLGWLRALFGDKSKEITDHRCPYCGGHSFGSIEHMGRKTPETLYESIPYPMEDDTPT</sequence>
<evidence type="ECO:0000313" key="1">
    <source>
        <dbReference type="EMBL" id="KKN86600.1"/>
    </source>
</evidence>